<feature type="domain" description="Arrestin C-terminal-like" evidence="4">
    <location>
        <begin position="172"/>
        <end position="332"/>
    </location>
</feature>
<gene>
    <name evidence="5" type="ORF">CAMP_LOCUS5759</name>
</gene>
<dbReference type="AlphaFoldDB" id="A0A9P1MXA3"/>
<feature type="chain" id="PRO_5040125062" description="Arrestin-like N-terminal domain-containing protein" evidence="2">
    <location>
        <begin position="16"/>
        <end position="368"/>
    </location>
</feature>
<evidence type="ECO:0000256" key="2">
    <source>
        <dbReference type="SAM" id="SignalP"/>
    </source>
</evidence>
<keyword evidence="6" id="KW-1185">Reference proteome</keyword>
<dbReference type="Pfam" id="PF02752">
    <property type="entry name" value="Arrestin_C"/>
    <property type="match status" value="1"/>
</dbReference>
<evidence type="ECO:0008006" key="7">
    <source>
        <dbReference type="Google" id="ProtNLM"/>
    </source>
</evidence>
<dbReference type="InterPro" id="IPR014752">
    <property type="entry name" value="Arrestin-like_C"/>
</dbReference>
<dbReference type="Gene3D" id="2.60.40.640">
    <property type="match status" value="2"/>
</dbReference>
<dbReference type="GO" id="GO:0015031">
    <property type="term" value="P:protein transport"/>
    <property type="evidence" value="ECO:0007669"/>
    <property type="project" value="TreeGrafter"/>
</dbReference>
<comment type="similarity">
    <text evidence="1">Belongs to the arrestin family.</text>
</comment>
<evidence type="ECO:0000259" key="3">
    <source>
        <dbReference type="Pfam" id="PF00339"/>
    </source>
</evidence>
<dbReference type="Proteomes" id="UP001152747">
    <property type="component" value="Unassembled WGS sequence"/>
</dbReference>
<sequence length="368" mass="41288">MKILLLFLIFHSISCLKNKNNTYTFKLDNKDEVYAPNDKVTGKLIVKTSGEQKIDKIVIRFLGECYVAFNNAEQVIRSSIAPIVNDTKEYSDKQLSAKGKTLEYKFSFNIPPNALMSLEEGAHIRYSLIVEDKNQKVQDSYIITVINGIDLSKSTKPSEPSSCSGVSSTSGIKFTATIPQKTFIASDKIPVEIVVDNKSFGYAVESMEARLSVNITTYSAVNGKVFKGNEKNVNFEDEEKFWRSSSLTISSGSKRYSNHVSKYSKETNFTIFAENHSDSLTSISLPSRPRRFLTEPTIPNLPSFIKLHHYISVDLIATKDFITCEIPVIIAVTPEKSSKAKKLPIGKSNQKSFKPLYPAYEFDYSVEI</sequence>
<keyword evidence="2" id="KW-0732">Signal</keyword>
<dbReference type="GO" id="GO:0005737">
    <property type="term" value="C:cytoplasm"/>
    <property type="evidence" value="ECO:0007669"/>
    <property type="project" value="TreeGrafter"/>
</dbReference>
<dbReference type="InterPro" id="IPR014756">
    <property type="entry name" value="Ig_E-set"/>
</dbReference>
<evidence type="ECO:0000313" key="6">
    <source>
        <dbReference type="Proteomes" id="UP001152747"/>
    </source>
</evidence>
<protein>
    <recommendedName>
        <fullName evidence="7">Arrestin-like N-terminal domain-containing protein</fullName>
    </recommendedName>
</protein>
<dbReference type="SUPFAM" id="SSF81296">
    <property type="entry name" value="E set domains"/>
    <property type="match status" value="1"/>
</dbReference>
<evidence type="ECO:0000259" key="4">
    <source>
        <dbReference type="Pfam" id="PF02752"/>
    </source>
</evidence>
<dbReference type="Pfam" id="PF00339">
    <property type="entry name" value="Arrestin_N"/>
    <property type="match status" value="1"/>
</dbReference>
<evidence type="ECO:0000313" key="5">
    <source>
        <dbReference type="EMBL" id="CAI5443122.1"/>
    </source>
</evidence>
<organism evidence="5 6">
    <name type="scientific">Caenorhabditis angaria</name>
    <dbReference type="NCBI Taxonomy" id="860376"/>
    <lineage>
        <taxon>Eukaryota</taxon>
        <taxon>Metazoa</taxon>
        <taxon>Ecdysozoa</taxon>
        <taxon>Nematoda</taxon>
        <taxon>Chromadorea</taxon>
        <taxon>Rhabditida</taxon>
        <taxon>Rhabditina</taxon>
        <taxon>Rhabditomorpha</taxon>
        <taxon>Rhabditoidea</taxon>
        <taxon>Rhabditidae</taxon>
        <taxon>Peloderinae</taxon>
        <taxon>Caenorhabditis</taxon>
    </lineage>
</organism>
<dbReference type="PANTHER" id="PTHR11188:SF175">
    <property type="entry name" value="ARRESTIN C-TERMINAL-LIKE DOMAIN-CONTAINING PROTEIN"/>
    <property type="match status" value="1"/>
</dbReference>
<dbReference type="InterPro" id="IPR011022">
    <property type="entry name" value="Arrestin_C-like"/>
</dbReference>
<dbReference type="InterPro" id="IPR011021">
    <property type="entry name" value="Arrestin-like_N"/>
</dbReference>
<reference evidence="5" key="1">
    <citation type="submission" date="2022-11" db="EMBL/GenBank/DDBJ databases">
        <authorList>
            <person name="Kikuchi T."/>
        </authorList>
    </citation>
    <scope>NUCLEOTIDE SEQUENCE</scope>
    <source>
        <strain evidence="5">PS1010</strain>
    </source>
</reference>
<dbReference type="PANTHER" id="PTHR11188">
    <property type="entry name" value="ARRESTIN DOMAIN CONTAINING PROTEIN"/>
    <property type="match status" value="1"/>
</dbReference>
<feature type="domain" description="Arrestin-like N-terminal" evidence="3">
    <location>
        <begin position="24"/>
        <end position="151"/>
    </location>
</feature>
<proteinExistence type="inferred from homology"/>
<dbReference type="InterPro" id="IPR050357">
    <property type="entry name" value="Arrestin_domain-protein"/>
</dbReference>
<dbReference type="OrthoDB" id="2333384at2759"/>
<dbReference type="EMBL" id="CANHGI010000002">
    <property type="protein sequence ID" value="CAI5443122.1"/>
    <property type="molecule type" value="Genomic_DNA"/>
</dbReference>
<name>A0A9P1MXA3_9PELO</name>
<accession>A0A9P1MXA3</accession>
<feature type="signal peptide" evidence="2">
    <location>
        <begin position="1"/>
        <end position="15"/>
    </location>
</feature>
<comment type="caution">
    <text evidence="5">The sequence shown here is derived from an EMBL/GenBank/DDBJ whole genome shotgun (WGS) entry which is preliminary data.</text>
</comment>
<evidence type="ECO:0000256" key="1">
    <source>
        <dbReference type="ARBA" id="ARBA00005298"/>
    </source>
</evidence>